<feature type="non-terminal residue" evidence="1">
    <location>
        <position position="79"/>
    </location>
</feature>
<name>A0A3D8I111_9HELI</name>
<dbReference type="PROSITE" id="PS51257">
    <property type="entry name" value="PROKAR_LIPOPROTEIN"/>
    <property type="match status" value="1"/>
</dbReference>
<dbReference type="Proteomes" id="UP000256379">
    <property type="component" value="Unassembled WGS sequence"/>
</dbReference>
<evidence type="ECO:0000313" key="1">
    <source>
        <dbReference type="EMBL" id="RDU58696.1"/>
    </source>
</evidence>
<accession>A0A3D8I111</accession>
<gene>
    <name evidence="1" type="ORF">CQA53_12065</name>
</gene>
<evidence type="ECO:0000313" key="2">
    <source>
        <dbReference type="Proteomes" id="UP000256379"/>
    </source>
</evidence>
<protein>
    <submittedName>
        <fullName evidence="1">Uncharacterized protein</fullName>
    </submittedName>
</protein>
<comment type="caution">
    <text evidence="1">The sequence shown here is derived from an EMBL/GenBank/DDBJ whole genome shotgun (WGS) entry which is preliminary data.</text>
</comment>
<organism evidence="1 2">
    <name type="scientific">Helicobacter didelphidarum</name>
    <dbReference type="NCBI Taxonomy" id="2040648"/>
    <lineage>
        <taxon>Bacteria</taxon>
        <taxon>Pseudomonadati</taxon>
        <taxon>Campylobacterota</taxon>
        <taxon>Epsilonproteobacteria</taxon>
        <taxon>Campylobacterales</taxon>
        <taxon>Helicobacteraceae</taxon>
        <taxon>Helicobacter</taxon>
    </lineage>
</organism>
<dbReference type="AlphaFoldDB" id="A0A3D8I111"/>
<proteinExistence type="predicted"/>
<reference evidence="1 2" key="1">
    <citation type="submission" date="2018-04" db="EMBL/GenBank/DDBJ databases">
        <title>Novel Campyloabacter and Helicobacter Species and Strains.</title>
        <authorList>
            <person name="Mannion A.J."/>
            <person name="Shen Z."/>
            <person name="Fox J.G."/>
        </authorList>
    </citation>
    <scope>NUCLEOTIDE SEQUENCE [LARGE SCALE GENOMIC DNA]</scope>
    <source>
        <strain evidence="1 2">MIT 17-337</strain>
    </source>
</reference>
<sequence length="79" mass="9040">MKMSYSILSIIGILVVAVMFSGCVSTRFFDPQYYEFKRLAENYGGGYVVEPELYEDINKNGIHAKLSNGYYLSREPEKV</sequence>
<dbReference type="EMBL" id="NXLQ01000229">
    <property type="protein sequence ID" value="RDU58696.1"/>
    <property type="molecule type" value="Genomic_DNA"/>
</dbReference>
<keyword evidence="2" id="KW-1185">Reference proteome</keyword>